<evidence type="ECO:0000256" key="1">
    <source>
        <dbReference type="SAM" id="SignalP"/>
    </source>
</evidence>
<dbReference type="InterPro" id="IPR014044">
    <property type="entry name" value="CAP_dom"/>
</dbReference>
<protein>
    <recommendedName>
        <fullName evidence="2">SCP domain-containing protein</fullName>
    </recommendedName>
</protein>
<comment type="caution">
    <text evidence="3">The sequence shown here is derived from an EMBL/GenBank/DDBJ whole genome shotgun (WGS) entry which is preliminary data.</text>
</comment>
<sequence>MKVLAPLILLLVLVSSLVAEAHDVGELSSNLRSKTETTRISHLKGRGCVDFDGWVYDKGGPYESYCEWYKGEDQEDGTPNCEYWGEDIGADGNTATQACCVCGGGSSGGSVSTSTTNAPVAVTASTVAPGAAGGDAAKWVEAHNKRREKYSKDWAHLGYEYKAVGWNEDLAAQAQAWADHLIAKECGYIPHSSQKCVTEGENNAQEQSMPDPPARDIDGVLTAWTDDEIAGDPAEAGHASQVLWKDSTAIGCGYATGTCSDGWETAVQVCRYFPAGNLNCGGPCINAVKKNIMPVDNTKPMKSTSDMHECLKKEEQTYGK</sequence>
<name>A0AAD2CDB1_9STRA</name>
<organism evidence="3 4">
    <name type="scientific">Cylindrotheca closterium</name>
    <dbReference type="NCBI Taxonomy" id="2856"/>
    <lineage>
        <taxon>Eukaryota</taxon>
        <taxon>Sar</taxon>
        <taxon>Stramenopiles</taxon>
        <taxon>Ochrophyta</taxon>
        <taxon>Bacillariophyta</taxon>
        <taxon>Bacillariophyceae</taxon>
        <taxon>Bacillariophycidae</taxon>
        <taxon>Bacillariales</taxon>
        <taxon>Bacillariaceae</taxon>
        <taxon>Cylindrotheca</taxon>
    </lineage>
</organism>
<dbReference type="SMART" id="SM00198">
    <property type="entry name" value="SCP"/>
    <property type="match status" value="1"/>
</dbReference>
<keyword evidence="4" id="KW-1185">Reference proteome</keyword>
<accession>A0AAD2CDB1</accession>
<feature type="chain" id="PRO_5042171866" description="SCP domain-containing protein" evidence="1">
    <location>
        <begin position="22"/>
        <end position="320"/>
    </location>
</feature>
<dbReference type="PRINTS" id="PR00837">
    <property type="entry name" value="V5TPXLIKE"/>
</dbReference>
<dbReference type="EMBL" id="CAKOGP040000102">
    <property type="protein sequence ID" value="CAJ1930011.1"/>
    <property type="molecule type" value="Genomic_DNA"/>
</dbReference>
<evidence type="ECO:0000313" key="3">
    <source>
        <dbReference type="EMBL" id="CAJ1930011.1"/>
    </source>
</evidence>
<dbReference type="Gene3D" id="3.40.33.10">
    <property type="entry name" value="CAP"/>
    <property type="match status" value="1"/>
</dbReference>
<evidence type="ECO:0000313" key="4">
    <source>
        <dbReference type="Proteomes" id="UP001295423"/>
    </source>
</evidence>
<gene>
    <name evidence="3" type="ORF">CYCCA115_LOCUS1818</name>
</gene>
<evidence type="ECO:0000259" key="2">
    <source>
        <dbReference type="SMART" id="SM00198"/>
    </source>
</evidence>
<feature type="signal peptide" evidence="1">
    <location>
        <begin position="1"/>
        <end position="21"/>
    </location>
</feature>
<reference evidence="3" key="1">
    <citation type="submission" date="2023-08" db="EMBL/GenBank/DDBJ databases">
        <authorList>
            <person name="Audoor S."/>
            <person name="Bilcke G."/>
        </authorList>
    </citation>
    <scope>NUCLEOTIDE SEQUENCE</scope>
</reference>
<dbReference type="InterPro" id="IPR001283">
    <property type="entry name" value="CRISP-related"/>
</dbReference>
<feature type="domain" description="SCP" evidence="2">
    <location>
        <begin position="134"/>
        <end position="280"/>
    </location>
</feature>
<proteinExistence type="predicted"/>
<dbReference type="InterPro" id="IPR035940">
    <property type="entry name" value="CAP_sf"/>
</dbReference>
<keyword evidence="1" id="KW-0732">Signal</keyword>
<dbReference type="Pfam" id="PF00188">
    <property type="entry name" value="CAP"/>
    <property type="match status" value="1"/>
</dbReference>
<dbReference type="PANTHER" id="PTHR10334">
    <property type="entry name" value="CYSTEINE-RICH SECRETORY PROTEIN-RELATED"/>
    <property type="match status" value="1"/>
</dbReference>
<dbReference type="SUPFAM" id="SSF55797">
    <property type="entry name" value="PR-1-like"/>
    <property type="match status" value="1"/>
</dbReference>
<dbReference type="Proteomes" id="UP001295423">
    <property type="component" value="Unassembled WGS sequence"/>
</dbReference>
<dbReference type="AlphaFoldDB" id="A0AAD2CDB1"/>